<gene>
    <name evidence="18" type="ORF">D9C73_024472</name>
</gene>
<evidence type="ECO:0000256" key="7">
    <source>
        <dbReference type="ARBA" id="ARBA00022824"/>
    </source>
</evidence>
<evidence type="ECO:0000256" key="5">
    <source>
        <dbReference type="ARBA" id="ARBA00022490"/>
    </source>
</evidence>
<dbReference type="PANTHER" id="PTHR16294:SF5">
    <property type="entry name" value="DYSBINDIN"/>
    <property type="match status" value="1"/>
</dbReference>
<feature type="region of interest" description="Disordered" evidence="17">
    <location>
        <begin position="213"/>
        <end position="246"/>
    </location>
</feature>
<comment type="similarity">
    <text evidence="4">Belongs to the dysbindin family.</text>
</comment>
<evidence type="ECO:0000313" key="19">
    <source>
        <dbReference type="Proteomes" id="UP000298787"/>
    </source>
</evidence>
<keyword evidence="19" id="KW-1185">Reference proteome</keyword>
<keyword evidence="12" id="KW-0968">Cytoplasmic vesicle</keyword>
<dbReference type="AlphaFoldDB" id="A0A4U5VQV8"/>
<dbReference type="GO" id="GO:0010008">
    <property type="term" value="C:endosome membrane"/>
    <property type="evidence" value="ECO:0007669"/>
    <property type="project" value="UniProtKB-SubCell"/>
</dbReference>
<dbReference type="GO" id="GO:0005886">
    <property type="term" value="C:plasma membrane"/>
    <property type="evidence" value="ECO:0007669"/>
    <property type="project" value="TreeGrafter"/>
</dbReference>
<dbReference type="GO" id="GO:0005783">
    <property type="term" value="C:endoplasmic reticulum"/>
    <property type="evidence" value="ECO:0007669"/>
    <property type="project" value="UniProtKB-SubCell"/>
</dbReference>
<dbReference type="EMBL" id="CM014098">
    <property type="protein sequence ID" value="TKS90340.1"/>
    <property type="molecule type" value="Genomic_DNA"/>
</dbReference>
<reference evidence="18 19" key="1">
    <citation type="submission" date="2019-01" db="EMBL/GenBank/DDBJ databases">
        <title>Genome Assembly of Collichthys lucidus.</title>
        <authorList>
            <person name="Cai M."/>
            <person name="Xiao S."/>
        </authorList>
    </citation>
    <scope>NUCLEOTIDE SEQUENCE [LARGE SCALE GENOMIC DNA]</scope>
    <source>
        <strain evidence="18">JT15FE1705JMU</strain>
        <tissue evidence="18">Muscle</tissue>
    </source>
</reference>
<keyword evidence="5" id="KW-0963">Cytoplasm</keyword>
<evidence type="ECO:0000256" key="9">
    <source>
        <dbReference type="ARBA" id="ARBA00023054"/>
    </source>
</evidence>
<dbReference type="InterPro" id="IPR007531">
    <property type="entry name" value="Dysbindin"/>
</dbReference>
<dbReference type="GO" id="GO:0060155">
    <property type="term" value="P:platelet dense granule organization"/>
    <property type="evidence" value="ECO:0007669"/>
    <property type="project" value="TreeGrafter"/>
</dbReference>
<evidence type="ECO:0000256" key="8">
    <source>
        <dbReference type="ARBA" id="ARBA00023018"/>
    </source>
</evidence>
<keyword evidence="9 16" id="KW-0175">Coiled coil</keyword>
<evidence type="ECO:0000256" key="6">
    <source>
        <dbReference type="ARBA" id="ARBA00022753"/>
    </source>
</evidence>
<keyword evidence="10" id="KW-0472">Membrane</keyword>
<dbReference type="GO" id="GO:0005634">
    <property type="term" value="C:nucleus"/>
    <property type="evidence" value="ECO:0007669"/>
    <property type="project" value="UniProtKB-SubCell"/>
</dbReference>
<keyword evidence="6" id="KW-0967">Endosome</keyword>
<proteinExistence type="inferred from homology"/>
<feature type="compositionally biased region" description="Polar residues" evidence="17">
    <location>
        <begin position="225"/>
        <end position="246"/>
    </location>
</feature>
<dbReference type="Pfam" id="PF04440">
    <property type="entry name" value="Dysbindin"/>
    <property type="match status" value="1"/>
</dbReference>
<dbReference type="GO" id="GO:0031175">
    <property type="term" value="P:neuron projection development"/>
    <property type="evidence" value="ECO:0007669"/>
    <property type="project" value="TreeGrafter"/>
</dbReference>
<evidence type="ECO:0000256" key="11">
    <source>
        <dbReference type="ARBA" id="ARBA00023242"/>
    </source>
</evidence>
<evidence type="ECO:0000256" key="12">
    <source>
        <dbReference type="ARBA" id="ARBA00023329"/>
    </source>
</evidence>
<evidence type="ECO:0000256" key="4">
    <source>
        <dbReference type="ARBA" id="ARBA00008686"/>
    </source>
</evidence>
<dbReference type="PANTHER" id="PTHR16294">
    <property type="entry name" value="DYSTROBREVIN BINDING PROTEIN 1 DYSBINDIN"/>
    <property type="match status" value="1"/>
</dbReference>
<organism evidence="18 19">
    <name type="scientific">Collichthys lucidus</name>
    <name type="common">Big head croaker</name>
    <name type="synonym">Sciaena lucida</name>
    <dbReference type="NCBI Taxonomy" id="240159"/>
    <lineage>
        <taxon>Eukaryota</taxon>
        <taxon>Metazoa</taxon>
        <taxon>Chordata</taxon>
        <taxon>Craniata</taxon>
        <taxon>Vertebrata</taxon>
        <taxon>Euteleostomi</taxon>
        <taxon>Actinopterygii</taxon>
        <taxon>Neopterygii</taxon>
        <taxon>Teleostei</taxon>
        <taxon>Neoteleostei</taxon>
        <taxon>Acanthomorphata</taxon>
        <taxon>Eupercaria</taxon>
        <taxon>Sciaenidae</taxon>
        <taxon>Collichthys</taxon>
    </lineage>
</organism>
<dbReference type="GO" id="GO:0031083">
    <property type="term" value="C:BLOC-1 complex"/>
    <property type="evidence" value="ECO:0007669"/>
    <property type="project" value="TreeGrafter"/>
</dbReference>
<evidence type="ECO:0000256" key="3">
    <source>
        <dbReference type="ARBA" id="ARBA00004240"/>
    </source>
</evidence>
<evidence type="ECO:0000313" key="18">
    <source>
        <dbReference type="EMBL" id="TKS90340.1"/>
    </source>
</evidence>
<dbReference type="GO" id="GO:2000300">
    <property type="term" value="P:regulation of synaptic vesicle exocytosis"/>
    <property type="evidence" value="ECO:0007669"/>
    <property type="project" value="TreeGrafter"/>
</dbReference>
<keyword evidence="8" id="KW-0770">Synapse</keyword>
<evidence type="ECO:0000256" key="17">
    <source>
        <dbReference type="SAM" id="MobiDB-lite"/>
    </source>
</evidence>
<evidence type="ECO:0000256" key="13">
    <source>
        <dbReference type="ARBA" id="ARBA00034105"/>
    </source>
</evidence>
<dbReference type="GO" id="GO:0014069">
    <property type="term" value="C:postsynaptic density"/>
    <property type="evidence" value="ECO:0007669"/>
    <property type="project" value="UniProtKB-SubCell"/>
</dbReference>
<accession>A0A4U5VQV8</accession>
<comment type="subcellular location">
    <subcellularLocation>
        <location evidence="15">Cytoplasmic vesicle</location>
        <location evidence="15">Secretory vesicle</location>
        <location evidence="15">Synaptic vesicle membrane</location>
        <topology evidence="15">Peripheral membrane protein</topology>
        <orientation evidence="15">Cytoplasmic side</orientation>
    </subcellularLocation>
    <subcellularLocation>
        <location evidence="3">Endoplasmic reticulum</location>
    </subcellularLocation>
    <subcellularLocation>
        <location evidence="2">Endosome membrane</location>
        <topology evidence="2">Peripheral membrane protein</topology>
        <orientation evidence="2">Cytoplasmic side</orientation>
    </subcellularLocation>
    <subcellularLocation>
        <location evidence="14">Melanosome membrane</location>
        <topology evidence="14">Peripheral membrane protein</topology>
        <orientation evidence="14">Cytoplasmic side</orientation>
    </subcellularLocation>
    <subcellularLocation>
        <location evidence="1">Nucleus</location>
    </subcellularLocation>
    <subcellularLocation>
        <location evidence="13">Postsynaptic density</location>
    </subcellularLocation>
</comment>
<name>A0A4U5VQV8_COLLU</name>
<evidence type="ECO:0000256" key="15">
    <source>
        <dbReference type="ARBA" id="ARBA00037838"/>
    </source>
</evidence>
<keyword evidence="11" id="KW-0539">Nucleus</keyword>
<dbReference type="GO" id="GO:0030672">
    <property type="term" value="C:synaptic vesicle membrane"/>
    <property type="evidence" value="ECO:0007669"/>
    <property type="project" value="UniProtKB-SubCell"/>
</dbReference>
<keyword evidence="7" id="KW-0256">Endoplasmic reticulum</keyword>
<dbReference type="Proteomes" id="UP000298787">
    <property type="component" value="Chromosome 21"/>
</dbReference>
<evidence type="ECO:0000256" key="14">
    <source>
        <dbReference type="ARBA" id="ARBA00037798"/>
    </source>
</evidence>
<evidence type="ECO:0000256" key="10">
    <source>
        <dbReference type="ARBA" id="ARBA00023136"/>
    </source>
</evidence>
<sequence>MESRLVYLETLCCQCEQQTFKQHHINELNVYKKKKRSNSNVLYFIVELNSEHAQKVAELEQAMQQKLREQQKVYEEAFNQDMKQYLSTGYLQHRRLPGLTLGTALSPATGVPIPVDSPCYFLYRLEPICPSTRDLSVPVWLVLPGFGWSSPLATTTSGCQHCLFTRTTRLAGRWPLSSLDYCLIIACWGLLRRPPYRGSGRMFSYNFSTNQQMTDAPIKPPPPSSVLTTCHEATSPETDSAQHPLT</sequence>
<dbReference type="GO" id="GO:0033162">
    <property type="term" value="C:melanosome membrane"/>
    <property type="evidence" value="ECO:0007669"/>
    <property type="project" value="UniProtKB-SubCell"/>
</dbReference>
<protein>
    <submittedName>
        <fullName evidence="18">Dysbindin-A Biogenesis of lysosome-related organelles complex 1 subunit 8-A</fullName>
    </submittedName>
</protein>
<evidence type="ECO:0000256" key="16">
    <source>
        <dbReference type="SAM" id="Coils"/>
    </source>
</evidence>
<evidence type="ECO:0000256" key="1">
    <source>
        <dbReference type="ARBA" id="ARBA00004123"/>
    </source>
</evidence>
<dbReference type="GO" id="GO:1904115">
    <property type="term" value="C:axon cytoplasm"/>
    <property type="evidence" value="ECO:0007669"/>
    <property type="project" value="GOC"/>
</dbReference>
<feature type="coiled-coil region" evidence="16">
    <location>
        <begin position="45"/>
        <end position="80"/>
    </location>
</feature>
<evidence type="ECO:0000256" key="2">
    <source>
        <dbReference type="ARBA" id="ARBA00004125"/>
    </source>
</evidence>
<dbReference type="GO" id="GO:0048490">
    <property type="term" value="P:anterograde synaptic vesicle transport"/>
    <property type="evidence" value="ECO:0007669"/>
    <property type="project" value="TreeGrafter"/>
</dbReference>